<keyword evidence="12 18" id="KW-0548">Nucleotidyltransferase</keyword>
<evidence type="ECO:0000256" key="17">
    <source>
        <dbReference type="ARBA" id="ARBA00023264"/>
    </source>
</evidence>
<proteinExistence type="inferred from homology"/>
<evidence type="ECO:0000256" key="16">
    <source>
        <dbReference type="ARBA" id="ARBA00023209"/>
    </source>
</evidence>
<keyword evidence="22" id="KW-1185">Reference proteome</keyword>
<evidence type="ECO:0000256" key="7">
    <source>
        <dbReference type="ARBA" id="ARBA00019373"/>
    </source>
</evidence>
<dbReference type="InterPro" id="IPR000374">
    <property type="entry name" value="PC_trans"/>
</dbReference>
<sequence length="492" mass="50706">MSHVDPYRGSAEPRGRQHRPEHPRGQEWSRGPERQDGPEGRQWPAGDDDTWVRARHGGAAPDTYAGPTDSFPALPDTSAGLTGRRPAPAEMPVDPDGGYPPVGFPPGEAPGLRPGPLPGRRNGHRDQIAPDPAAPWRSSEPGGPGTPYPTAGRPGYGYPDDADSPYPDGNDDRRGADAGAGAPTNPVGWPLVDPDPDPEPSPAARRGPGRRRATRSGQPAASGRAGRNLPAAIGVGLGLGAAIVVPLFLFRPAFLAVVAIAVSIGIWEMTQAVRPSGVRPPLVPLIAGGLLMVGLAWWAGPDALSLGLLVTVLATLVWRLGDGPAGYQRDMTAATLIAVYVPFLGGFAALLAAAPDDGDLRVLVTLAAVVLSDTGGYAAGVAFGKHPMAPSVSPKKSWEGFAGSVVAAAVGSAVLLGILLDVEPWWGALFGVAVSVAAVLGDLGESMIKRDLGVKDMSNLLPGHGGLMDRLDSVLFAVPTAYLLLAIFAPVG</sequence>
<comment type="similarity">
    <text evidence="5 18">Belongs to the CDS family.</text>
</comment>
<accession>A0ABW1K6H7</accession>
<keyword evidence="14" id="KW-0443">Lipid metabolism</keyword>
<evidence type="ECO:0000256" key="15">
    <source>
        <dbReference type="ARBA" id="ARBA00023136"/>
    </source>
</evidence>
<feature type="region of interest" description="Disordered" evidence="19">
    <location>
        <begin position="1"/>
        <end position="225"/>
    </location>
</feature>
<organism evidence="21 22">
    <name type="scientific">Plantactinospora solaniradicis</name>
    <dbReference type="NCBI Taxonomy" id="1723736"/>
    <lineage>
        <taxon>Bacteria</taxon>
        <taxon>Bacillati</taxon>
        <taxon>Actinomycetota</taxon>
        <taxon>Actinomycetes</taxon>
        <taxon>Micromonosporales</taxon>
        <taxon>Micromonosporaceae</taxon>
        <taxon>Plantactinospora</taxon>
    </lineage>
</organism>
<dbReference type="PANTHER" id="PTHR46382:SF1">
    <property type="entry name" value="PHOSPHATIDATE CYTIDYLYLTRANSFERASE"/>
    <property type="match status" value="1"/>
</dbReference>
<evidence type="ECO:0000313" key="22">
    <source>
        <dbReference type="Proteomes" id="UP001596203"/>
    </source>
</evidence>
<comment type="pathway">
    <text evidence="3 18">Phospholipid metabolism; CDP-diacylglycerol biosynthesis; CDP-diacylglycerol from sn-glycerol 3-phosphate: step 3/3.</text>
</comment>
<evidence type="ECO:0000256" key="11">
    <source>
        <dbReference type="ARBA" id="ARBA00022692"/>
    </source>
</evidence>
<evidence type="ECO:0000256" key="1">
    <source>
        <dbReference type="ARBA" id="ARBA00001698"/>
    </source>
</evidence>
<dbReference type="Pfam" id="PF01148">
    <property type="entry name" value="CTP_transf_1"/>
    <property type="match status" value="1"/>
</dbReference>
<protein>
    <recommendedName>
        <fullName evidence="7 18">Phosphatidate cytidylyltransferase</fullName>
        <ecNumber evidence="6 18">2.7.7.41</ecNumber>
    </recommendedName>
</protein>
<name>A0ABW1K6H7_9ACTN</name>
<dbReference type="PROSITE" id="PS01315">
    <property type="entry name" value="CDS"/>
    <property type="match status" value="1"/>
</dbReference>
<feature type="compositionally biased region" description="Basic and acidic residues" evidence="19">
    <location>
        <begin position="11"/>
        <end position="39"/>
    </location>
</feature>
<evidence type="ECO:0000256" key="12">
    <source>
        <dbReference type="ARBA" id="ARBA00022695"/>
    </source>
</evidence>
<dbReference type="GO" id="GO:0016779">
    <property type="term" value="F:nucleotidyltransferase activity"/>
    <property type="evidence" value="ECO:0007669"/>
    <property type="project" value="UniProtKB-KW"/>
</dbReference>
<evidence type="ECO:0000256" key="9">
    <source>
        <dbReference type="ARBA" id="ARBA00022516"/>
    </source>
</evidence>
<feature type="transmembrane region" description="Helical" evidence="20">
    <location>
        <begin position="229"/>
        <end position="247"/>
    </location>
</feature>
<keyword evidence="17" id="KW-1208">Phospholipid metabolism</keyword>
<feature type="transmembrane region" description="Helical" evidence="20">
    <location>
        <begin position="333"/>
        <end position="354"/>
    </location>
</feature>
<reference evidence="22" key="1">
    <citation type="journal article" date="2019" name="Int. J. Syst. Evol. Microbiol.">
        <title>The Global Catalogue of Microorganisms (GCM) 10K type strain sequencing project: providing services to taxonomists for standard genome sequencing and annotation.</title>
        <authorList>
            <consortium name="The Broad Institute Genomics Platform"/>
            <consortium name="The Broad Institute Genome Sequencing Center for Infectious Disease"/>
            <person name="Wu L."/>
            <person name="Ma J."/>
        </authorList>
    </citation>
    <scope>NUCLEOTIDE SEQUENCE [LARGE SCALE GENOMIC DNA]</scope>
    <source>
        <strain evidence="22">ZS-35-S2</strain>
    </source>
</reference>
<evidence type="ECO:0000256" key="4">
    <source>
        <dbReference type="ARBA" id="ARBA00005189"/>
    </source>
</evidence>
<evidence type="ECO:0000256" key="2">
    <source>
        <dbReference type="ARBA" id="ARBA00004651"/>
    </source>
</evidence>
<comment type="subcellular location">
    <subcellularLocation>
        <location evidence="2">Cell membrane</location>
        <topology evidence="2">Multi-pass membrane protein</topology>
    </subcellularLocation>
</comment>
<feature type="transmembrane region" description="Helical" evidence="20">
    <location>
        <begin position="400"/>
        <end position="419"/>
    </location>
</feature>
<dbReference type="EC" id="2.7.7.41" evidence="6 18"/>
<dbReference type="PANTHER" id="PTHR46382">
    <property type="entry name" value="PHOSPHATIDATE CYTIDYLYLTRANSFERASE"/>
    <property type="match status" value="1"/>
</dbReference>
<feature type="transmembrane region" description="Helical" evidence="20">
    <location>
        <begin position="425"/>
        <end position="443"/>
    </location>
</feature>
<comment type="catalytic activity">
    <reaction evidence="1 18">
        <text>a 1,2-diacyl-sn-glycero-3-phosphate + CTP + H(+) = a CDP-1,2-diacyl-sn-glycerol + diphosphate</text>
        <dbReference type="Rhea" id="RHEA:16229"/>
        <dbReference type="ChEBI" id="CHEBI:15378"/>
        <dbReference type="ChEBI" id="CHEBI:33019"/>
        <dbReference type="ChEBI" id="CHEBI:37563"/>
        <dbReference type="ChEBI" id="CHEBI:58332"/>
        <dbReference type="ChEBI" id="CHEBI:58608"/>
        <dbReference type="EC" id="2.7.7.41"/>
    </reaction>
</comment>
<keyword evidence="10 18" id="KW-0808">Transferase</keyword>
<evidence type="ECO:0000256" key="6">
    <source>
        <dbReference type="ARBA" id="ARBA00012487"/>
    </source>
</evidence>
<evidence type="ECO:0000256" key="5">
    <source>
        <dbReference type="ARBA" id="ARBA00010185"/>
    </source>
</evidence>
<feature type="compositionally biased region" description="Low complexity" evidence="19">
    <location>
        <begin position="92"/>
        <end position="101"/>
    </location>
</feature>
<dbReference type="EMBL" id="JBHSPR010000010">
    <property type="protein sequence ID" value="MFC6017387.1"/>
    <property type="molecule type" value="Genomic_DNA"/>
</dbReference>
<keyword evidence="11 18" id="KW-0812">Transmembrane</keyword>
<keyword evidence="13 20" id="KW-1133">Transmembrane helix</keyword>
<feature type="transmembrane region" description="Helical" evidence="20">
    <location>
        <begin position="282"/>
        <end position="298"/>
    </location>
</feature>
<evidence type="ECO:0000256" key="3">
    <source>
        <dbReference type="ARBA" id="ARBA00005119"/>
    </source>
</evidence>
<evidence type="ECO:0000256" key="18">
    <source>
        <dbReference type="RuleBase" id="RU003938"/>
    </source>
</evidence>
<keyword evidence="9" id="KW-0444">Lipid biosynthesis</keyword>
<keyword evidence="16" id="KW-0594">Phospholipid biosynthesis</keyword>
<dbReference type="Proteomes" id="UP001596203">
    <property type="component" value="Unassembled WGS sequence"/>
</dbReference>
<evidence type="ECO:0000256" key="8">
    <source>
        <dbReference type="ARBA" id="ARBA00022475"/>
    </source>
</evidence>
<feature type="transmembrane region" description="Helical" evidence="20">
    <location>
        <begin position="360"/>
        <end position="379"/>
    </location>
</feature>
<feature type="compositionally biased region" description="Low complexity" evidence="19">
    <location>
        <begin position="148"/>
        <end position="159"/>
    </location>
</feature>
<evidence type="ECO:0000256" key="10">
    <source>
        <dbReference type="ARBA" id="ARBA00022679"/>
    </source>
</evidence>
<feature type="compositionally biased region" description="Pro residues" evidence="19">
    <location>
        <begin position="102"/>
        <end position="117"/>
    </location>
</feature>
<comment type="caution">
    <text evidence="21">The sequence shown here is derived from an EMBL/GenBank/DDBJ whole genome shotgun (WGS) entry which is preliminary data.</text>
</comment>
<keyword evidence="8" id="KW-1003">Cell membrane</keyword>
<dbReference type="RefSeq" id="WP_377421609.1">
    <property type="nucleotide sequence ID" value="NZ_JBHSPR010000010.1"/>
</dbReference>
<evidence type="ECO:0000256" key="13">
    <source>
        <dbReference type="ARBA" id="ARBA00022989"/>
    </source>
</evidence>
<evidence type="ECO:0000256" key="19">
    <source>
        <dbReference type="SAM" id="MobiDB-lite"/>
    </source>
</evidence>
<comment type="pathway">
    <text evidence="4">Lipid metabolism.</text>
</comment>
<keyword evidence="15 20" id="KW-0472">Membrane</keyword>
<feature type="transmembrane region" description="Helical" evidence="20">
    <location>
        <begin position="304"/>
        <end position="321"/>
    </location>
</feature>
<feature type="transmembrane region" description="Helical" evidence="20">
    <location>
        <begin position="474"/>
        <end position="491"/>
    </location>
</feature>
<gene>
    <name evidence="21" type="ORF">ACFP2T_14355</name>
</gene>
<evidence type="ECO:0000313" key="21">
    <source>
        <dbReference type="EMBL" id="MFC6017387.1"/>
    </source>
</evidence>
<evidence type="ECO:0000256" key="14">
    <source>
        <dbReference type="ARBA" id="ARBA00023098"/>
    </source>
</evidence>
<evidence type="ECO:0000256" key="20">
    <source>
        <dbReference type="SAM" id="Phobius"/>
    </source>
</evidence>